<evidence type="ECO:0000313" key="1">
    <source>
        <dbReference type="EMBL" id="CAD5225384.1"/>
    </source>
</evidence>
<sequence length="92" mass="10799">MRVLHCLAIALTEPFKGPQKKHYDRFRSFNLDHLLENNMNSNPDAARRLHSFHQDSQKHLTRLFLELMSKSERRIPLDLQESRPTPLPCPPA</sequence>
<dbReference type="Proteomes" id="UP000582659">
    <property type="component" value="Unassembled WGS sequence"/>
</dbReference>
<accession>A0A7I8WRI0</accession>
<gene>
    <name evidence="1" type="ORF">BXYJ_LOCUS8517</name>
</gene>
<dbReference type="EMBL" id="CAJFCV020000004">
    <property type="protein sequence ID" value="CAG9114479.1"/>
    <property type="molecule type" value="Genomic_DNA"/>
</dbReference>
<organism evidence="1 2">
    <name type="scientific">Bursaphelenchus xylophilus</name>
    <name type="common">Pinewood nematode worm</name>
    <name type="synonym">Aphelenchoides xylophilus</name>
    <dbReference type="NCBI Taxonomy" id="6326"/>
    <lineage>
        <taxon>Eukaryota</taxon>
        <taxon>Metazoa</taxon>
        <taxon>Ecdysozoa</taxon>
        <taxon>Nematoda</taxon>
        <taxon>Chromadorea</taxon>
        <taxon>Rhabditida</taxon>
        <taxon>Tylenchina</taxon>
        <taxon>Tylenchomorpha</taxon>
        <taxon>Aphelenchoidea</taxon>
        <taxon>Aphelenchoididae</taxon>
        <taxon>Bursaphelenchus</taxon>
    </lineage>
</organism>
<dbReference type="AlphaFoldDB" id="A0A7I8WRI0"/>
<name>A0A7I8WRI0_BURXY</name>
<dbReference type="EMBL" id="CAJFDI010000004">
    <property type="protein sequence ID" value="CAD5225384.1"/>
    <property type="molecule type" value="Genomic_DNA"/>
</dbReference>
<dbReference type="Proteomes" id="UP000659654">
    <property type="component" value="Unassembled WGS sequence"/>
</dbReference>
<reference evidence="1" key="1">
    <citation type="submission" date="2020-09" db="EMBL/GenBank/DDBJ databases">
        <authorList>
            <person name="Kikuchi T."/>
        </authorList>
    </citation>
    <scope>NUCLEOTIDE SEQUENCE</scope>
    <source>
        <strain evidence="1">Ka4C1</strain>
    </source>
</reference>
<evidence type="ECO:0000313" key="2">
    <source>
        <dbReference type="Proteomes" id="UP000659654"/>
    </source>
</evidence>
<proteinExistence type="predicted"/>
<comment type="caution">
    <text evidence="1">The sequence shown here is derived from an EMBL/GenBank/DDBJ whole genome shotgun (WGS) entry which is preliminary data.</text>
</comment>
<protein>
    <submittedName>
        <fullName evidence="1">(pine wood nematode) hypothetical protein</fullName>
    </submittedName>
</protein>
<keyword evidence="2" id="KW-1185">Reference proteome</keyword>